<dbReference type="GO" id="GO:0005524">
    <property type="term" value="F:ATP binding"/>
    <property type="evidence" value="ECO:0007669"/>
    <property type="project" value="UniProtKB-KW"/>
</dbReference>
<keyword evidence="2" id="KW-0547">Nucleotide-binding</keyword>
<dbReference type="InterPro" id="IPR016024">
    <property type="entry name" value="ARM-type_fold"/>
</dbReference>
<keyword evidence="1" id="KW-0808">Transferase</keyword>
<dbReference type="Gene3D" id="3.30.1520.10">
    <property type="entry name" value="Phox-like domain"/>
    <property type="match status" value="1"/>
</dbReference>
<comment type="catalytic activity">
    <reaction evidence="6">
        <text>a 1,2-diacyl-sn-glycero-3-phospho-(1D-myo-inositol) + ATP = a 1,2-diacyl-sn-glycero-3-phospho-(1D-myo-inositol-3-phosphate) + ADP + H(+)</text>
        <dbReference type="Rhea" id="RHEA:12709"/>
        <dbReference type="ChEBI" id="CHEBI:15378"/>
        <dbReference type="ChEBI" id="CHEBI:30616"/>
        <dbReference type="ChEBI" id="CHEBI:57880"/>
        <dbReference type="ChEBI" id="CHEBI:58088"/>
        <dbReference type="ChEBI" id="CHEBI:456216"/>
        <dbReference type="EC" id="2.7.1.137"/>
    </reaction>
    <physiologicalReaction direction="left-to-right" evidence="6">
        <dbReference type="Rhea" id="RHEA:12710"/>
    </physiologicalReaction>
</comment>
<dbReference type="Pfam" id="PF00787">
    <property type="entry name" value="PX"/>
    <property type="match status" value="1"/>
</dbReference>
<dbReference type="Gene3D" id="3.30.1010.10">
    <property type="entry name" value="Phosphatidylinositol 3-kinase Catalytic Subunit, Chain A, domain 4"/>
    <property type="match status" value="1"/>
</dbReference>
<dbReference type="Pfam" id="PF00794">
    <property type="entry name" value="PI3K_rbd"/>
    <property type="match status" value="1"/>
</dbReference>
<dbReference type="Gene3D" id="1.10.1070.11">
    <property type="entry name" value="Phosphatidylinositol 3-/4-kinase, catalytic domain"/>
    <property type="match status" value="1"/>
</dbReference>
<dbReference type="PROSITE" id="PS50195">
    <property type="entry name" value="PX"/>
    <property type="match status" value="1"/>
</dbReference>
<evidence type="ECO:0000256" key="6">
    <source>
        <dbReference type="ARBA" id="ARBA00023985"/>
    </source>
</evidence>
<dbReference type="InterPro" id="IPR018936">
    <property type="entry name" value="PI3/4_kinase_CS"/>
</dbReference>
<dbReference type="GO" id="GO:0016303">
    <property type="term" value="F:1-phosphatidylinositol-3-kinase activity"/>
    <property type="evidence" value="ECO:0007669"/>
    <property type="project" value="UniProtKB-EC"/>
</dbReference>
<feature type="region of interest" description="Disordered" evidence="9">
    <location>
        <begin position="180"/>
        <end position="202"/>
    </location>
</feature>
<evidence type="ECO:0000256" key="3">
    <source>
        <dbReference type="ARBA" id="ARBA00022777"/>
    </source>
</evidence>
<dbReference type="InterPro" id="IPR015433">
    <property type="entry name" value="PI3/4_kinase"/>
</dbReference>
<sequence length="1669" mass="193315">MTSSDCLSSNNRDPRLSAIPRLNLPVSSCLNVQNQLHKSASLTTTPTSTSPSPNQFHTPTFVISPRFPPSNMAGFPRPPLLPLPPSAPLLLRKNIEFKPAEQEILDNNFFSTFNMKQNEPKSQNSENTINNIKGSTYNQANSGEPNLIDMGLDPASPSLLSANVFELFDPFKQIDRPHSWPSKLNEAGTTTTITPPFVTPSSEIPTLSPSKLPIVTSTTPLSYPYPIKLRLKLTIFPEIKPFSQLVQRIRNESQTNQTSTDEIFYCKRVQRLTPQHIEQKQLPVTLYIFVDGAKEPICLRKISLQSTVAHILYQLLEITPFDYDQSVLKLRSREEYLRNEDVLCDIEYVYNCLNSLKELQFVLVQKPTYGFQRQQNSNDFSFEQFCLDQQEKTHYTLTSSLDRSNGMPTDKKHRSLNKSATLRSTKSLNANKQATYSHQAHIAHSSNAPFLASDPRWLEEFQKDMNLILVQVEQRFNRLVSFHQPVLSISEQIKIITELISFIKNTQVTCSSIQSSLISDKQRELKQFADHLIRKSHNERLEQISIEMHEKLTRLLYDSLIIIIGYVQTYCHAYLIPYEVELYNDQNISIDVEQLKYEPIKQTQMPRSINESPDTFQVYIDTLFSLPSISNIKSVRIIARLCYGNQTKALQMTRSMSFVRNNYHSEHVALKPQIRFDQWLSFDDARLCELQREVLILFEIYASYLDETDSSSPHEIFDGTPMHLIGWCSQAIFNDEHYLITGERFLGIFDSTTTNRTGFYSLRNVFDRNCPILSVSFLEQSFVWPDVQPRDDKHPGNFTEISREKQENLSRLLKRPNLLLVDHSAMTTNDNRKQQFSLNISDEEREFSEEECHFLWSHRHFIIHKSYALPKLLKSRSVWDYPSLIDIYALLNEVTRDRTIDEIESFELLLPAFPDMHVRSFAYSSSLISRLTSQDLLIYLPQLLQIIKFDYSHSSTIIEYLLQQAIINYRLAHKLYWHLRQLLITEHLHYIRYYYLFLSLLYVLEENFRVELQNEYDLCLNLKRIGVKLKSNKSSNKGSLLVEQLNSLNKDFFRAGKLTCRLPCQSNFMTNSLDINSCSFFNSLTLPIKLVFNPIDSSCEKYYAIYKIGDDLRQDQIVLQLFACMDKIWQANDFDLRLSLFNVVQTQERCGFIEMITESETLREIESHAGTIKGSLGESALYDWLRLHNTTEREFRTALENLSYSCAAYCVATYILGIGDRHNDNIMVKHSGHLFHIDFGKYLGDTQKFGWFNRDRAPFVFTKQMLYAMSHAGTSNDALHRFVDLCCNAFCTLRQNSSLLLLLLSHLCSSNVLNLNYDAVRFVYDRLSPSANYAHSIAHFTGLIVDSLNSTWTTLNFLIHTFAQTTSSSSSSNTMPIGTTLSFIPKTYTIATDGKIKSAHVVSYDKRTHPTKHYLYKLKVEREVINDAMMITHQNTKRSCTTYHYRTYNEFYEFFERLNKQFPLIGLELKFSRQTEDKMVAQRRVSDINDFLENLFRLTLEVVDSDLVITFFHMIQQDQQINDSKEKPSDEFSSRLPYDASPNNQPKIRVQLKYDSGKLFVMVRYANSLPLINGNDPNPYCKCYLFPDECKSTKRKGKTIMNSRNPIFNDTFTYEMDLSEIQKRLLRVSVWNNALTVGNHVLGEVDIVLSQIDWSKENAKDYTFFSIDS</sequence>
<dbReference type="SUPFAM" id="SSF49562">
    <property type="entry name" value="C2 domain (Calcium/lipid-binding domain, CaLB)"/>
    <property type="match status" value="2"/>
</dbReference>
<feature type="compositionally biased region" description="Polar residues" evidence="9">
    <location>
        <begin position="398"/>
        <end position="407"/>
    </location>
</feature>
<dbReference type="SMART" id="SM00239">
    <property type="entry name" value="C2"/>
    <property type="match status" value="1"/>
</dbReference>
<evidence type="ECO:0000259" key="15">
    <source>
        <dbReference type="PROSITE" id="PS51547"/>
    </source>
</evidence>
<dbReference type="SMART" id="SM00146">
    <property type="entry name" value="PI3Kc"/>
    <property type="match status" value="1"/>
</dbReference>
<dbReference type="GO" id="GO:0016477">
    <property type="term" value="P:cell migration"/>
    <property type="evidence" value="ECO:0007669"/>
    <property type="project" value="TreeGrafter"/>
</dbReference>
<dbReference type="PANTHER" id="PTHR10048:SF14">
    <property type="entry name" value="LD28067P"/>
    <property type="match status" value="1"/>
</dbReference>
<feature type="domain" description="PI3K-RBD" evidence="14">
    <location>
        <begin position="279"/>
        <end position="365"/>
    </location>
</feature>
<dbReference type="InterPro" id="IPR036940">
    <property type="entry name" value="PI3/4_kinase_cat_sf"/>
</dbReference>
<dbReference type="PROSITE" id="PS51547">
    <property type="entry name" value="C2_PI3K"/>
    <property type="match status" value="1"/>
</dbReference>
<evidence type="ECO:0000256" key="9">
    <source>
        <dbReference type="SAM" id="MobiDB-lite"/>
    </source>
</evidence>
<reference evidence="16" key="1">
    <citation type="submission" date="2021-02" db="EMBL/GenBank/DDBJ databases">
        <authorList>
            <person name="Nowell W R."/>
        </authorList>
    </citation>
    <scope>NUCLEOTIDE SEQUENCE</scope>
</reference>
<evidence type="ECO:0000259" key="11">
    <source>
        <dbReference type="PROSITE" id="PS50195"/>
    </source>
</evidence>
<feature type="domain" description="C2" evidence="10">
    <location>
        <begin position="1544"/>
        <end position="1662"/>
    </location>
</feature>
<name>A0A817LM70_9BILA</name>
<keyword evidence="5" id="KW-0443">Lipid metabolism</keyword>
<dbReference type="PROSITE" id="PS50004">
    <property type="entry name" value="C2"/>
    <property type="match status" value="1"/>
</dbReference>
<dbReference type="SUPFAM" id="SSF48371">
    <property type="entry name" value="ARM repeat"/>
    <property type="match status" value="1"/>
</dbReference>
<evidence type="ECO:0000259" key="13">
    <source>
        <dbReference type="PROSITE" id="PS51545"/>
    </source>
</evidence>
<dbReference type="InterPro" id="IPR035892">
    <property type="entry name" value="C2_domain_sf"/>
</dbReference>
<dbReference type="GO" id="GO:0035091">
    <property type="term" value="F:phosphatidylinositol binding"/>
    <property type="evidence" value="ECO:0007669"/>
    <property type="project" value="InterPro"/>
</dbReference>
<feature type="domain" description="PIK helical" evidence="13">
    <location>
        <begin position="821"/>
        <end position="1003"/>
    </location>
</feature>
<dbReference type="PROSITE" id="PS51546">
    <property type="entry name" value="PI3K_RBD"/>
    <property type="match status" value="1"/>
</dbReference>
<dbReference type="Pfam" id="PF00168">
    <property type="entry name" value="C2"/>
    <property type="match status" value="1"/>
</dbReference>
<dbReference type="SUPFAM" id="SSF64268">
    <property type="entry name" value="PX domain"/>
    <property type="match status" value="1"/>
</dbReference>
<dbReference type="SUPFAM" id="SSF56112">
    <property type="entry name" value="Protein kinase-like (PK-like)"/>
    <property type="match status" value="1"/>
</dbReference>
<dbReference type="OrthoDB" id="67688at2759"/>
<feature type="region of interest" description="Disordered" evidence="9">
    <location>
        <begin position="398"/>
        <end position="422"/>
    </location>
</feature>
<dbReference type="GO" id="GO:0005737">
    <property type="term" value="C:cytoplasm"/>
    <property type="evidence" value="ECO:0007669"/>
    <property type="project" value="TreeGrafter"/>
</dbReference>
<dbReference type="Pfam" id="PF00454">
    <property type="entry name" value="PI3_PI4_kinase"/>
    <property type="match status" value="1"/>
</dbReference>
<evidence type="ECO:0000256" key="5">
    <source>
        <dbReference type="ARBA" id="ARBA00023098"/>
    </source>
</evidence>
<evidence type="ECO:0008006" key="18">
    <source>
        <dbReference type="Google" id="ProtNLM"/>
    </source>
</evidence>
<dbReference type="SMART" id="SM00145">
    <property type="entry name" value="PI3Ka"/>
    <property type="match status" value="1"/>
</dbReference>
<dbReference type="InterPro" id="IPR011009">
    <property type="entry name" value="Kinase-like_dom_sf"/>
</dbReference>
<dbReference type="InterPro" id="IPR036871">
    <property type="entry name" value="PX_dom_sf"/>
</dbReference>
<dbReference type="GO" id="GO:0005942">
    <property type="term" value="C:phosphatidylinositol 3-kinase complex"/>
    <property type="evidence" value="ECO:0007669"/>
    <property type="project" value="TreeGrafter"/>
</dbReference>
<dbReference type="InterPro" id="IPR000341">
    <property type="entry name" value="PI3K_Ras-bd_dom"/>
</dbReference>
<dbReference type="Gene3D" id="3.10.20.770">
    <property type="match status" value="1"/>
</dbReference>
<protein>
    <recommendedName>
        <fullName evidence="18">Phosphatidylinositol-4-phosphate 3-kinase</fullName>
    </recommendedName>
</protein>
<dbReference type="GO" id="GO:0043491">
    <property type="term" value="P:phosphatidylinositol 3-kinase/protein kinase B signal transduction"/>
    <property type="evidence" value="ECO:0007669"/>
    <property type="project" value="TreeGrafter"/>
</dbReference>
<evidence type="ECO:0000256" key="2">
    <source>
        <dbReference type="ARBA" id="ARBA00022741"/>
    </source>
</evidence>
<evidence type="ECO:0000259" key="12">
    <source>
        <dbReference type="PROSITE" id="PS50290"/>
    </source>
</evidence>
<keyword evidence="4" id="KW-0067">ATP-binding</keyword>
<accession>A0A817LM70</accession>
<feature type="domain" description="PX" evidence="11">
    <location>
        <begin position="1394"/>
        <end position="1519"/>
    </location>
</feature>
<dbReference type="PANTHER" id="PTHR10048">
    <property type="entry name" value="PHOSPHATIDYLINOSITOL KINASE"/>
    <property type="match status" value="1"/>
</dbReference>
<evidence type="ECO:0000313" key="16">
    <source>
        <dbReference type="EMBL" id="CAF3016673.1"/>
    </source>
</evidence>
<dbReference type="InterPro" id="IPR002420">
    <property type="entry name" value="PI3K-type_C2_dom"/>
</dbReference>
<feature type="compositionally biased region" description="Low complexity" evidence="9">
    <location>
        <begin position="189"/>
        <end position="200"/>
    </location>
</feature>
<dbReference type="InterPro" id="IPR001263">
    <property type="entry name" value="PI3K_accessory_dom"/>
</dbReference>
<dbReference type="InterPro" id="IPR029071">
    <property type="entry name" value="Ubiquitin-like_domsf"/>
</dbReference>
<evidence type="ECO:0000256" key="8">
    <source>
        <dbReference type="PROSITE-ProRule" id="PRU00880"/>
    </source>
</evidence>
<dbReference type="InterPro" id="IPR000008">
    <property type="entry name" value="C2_dom"/>
</dbReference>
<dbReference type="PROSITE" id="PS51545">
    <property type="entry name" value="PIK_HELICAL"/>
    <property type="match status" value="1"/>
</dbReference>
<dbReference type="PROSITE" id="PS00916">
    <property type="entry name" value="PI3_4_KINASE_2"/>
    <property type="match status" value="1"/>
</dbReference>
<dbReference type="EMBL" id="CAJNXB010000067">
    <property type="protein sequence ID" value="CAF3016673.1"/>
    <property type="molecule type" value="Genomic_DNA"/>
</dbReference>
<dbReference type="SUPFAM" id="SSF54236">
    <property type="entry name" value="Ubiquitin-like"/>
    <property type="match status" value="1"/>
</dbReference>
<dbReference type="PROSITE" id="PS50290">
    <property type="entry name" value="PI3_4_KINASE_3"/>
    <property type="match status" value="1"/>
</dbReference>
<feature type="region of interest" description="Disordered" evidence="9">
    <location>
        <begin position="1521"/>
        <end position="1540"/>
    </location>
</feature>
<feature type="compositionally biased region" description="Basic and acidic residues" evidence="9">
    <location>
        <begin position="1523"/>
        <end position="1533"/>
    </location>
</feature>
<dbReference type="InterPro" id="IPR001683">
    <property type="entry name" value="PX_dom"/>
</dbReference>
<dbReference type="Gene3D" id="1.25.40.70">
    <property type="entry name" value="Phosphatidylinositol 3-kinase, accessory domain (PIK)"/>
    <property type="match status" value="1"/>
</dbReference>
<dbReference type="InterPro" id="IPR000403">
    <property type="entry name" value="PI3/4_kinase_cat_dom"/>
</dbReference>
<dbReference type="GO" id="GO:0035005">
    <property type="term" value="F:1-phosphatidylinositol-4-phosphate 3-kinase activity"/>
    <property type="evidence" value="ECO:0007669"/>
    <property type="project" value="UniProtKB-EC"/>
</dbReference>
<comment type="catalytic activity">
    <reaction evidence="7">
        <text>a 1,2-diacyl-sn-glycero-3-phospho-(1D-myo-inositol 4-phosphate) + ATP = a 1,2-diacyl-sn-glycero-3-phospho-(1D-myo-inositol-3,4-bisphosphate) + ADP + H(+)</text>
        <dbReference type="Rhea" id="RHEA:18373"/>
        <dbReference type="ChEBI" id="CHEBI:15378"/>
        <dbReference type="ChEBI" id="CHEBI:30616"/>
        <dbReference type="ChEBI" id="CHEBI:57658"/>
        <dbReference type="ChEBI" id="CHEBI:58178"/>
        <dbReference type="ChEBI" id="CHEBI:456216"/>
        <dbReference type="EC" id="2.7.1.154"/>
    </reaction>
    <physiologicalReaction direction="left-to-right" evidence="7">
        <dbReference type="Rhea" id="RHEA:18374"/>
    </physiologicalReaction>
</comment>
<comment type="caution">
    <text evidence="16">The sequence shown here is derived from an EMBL/GenBank/DDBJ whole genome shotgun (WGS) entry which is preliminary data.</text>
</comment>
<evidence type="ECO:0000256" key="7">
    <source>
        <dbReference type="ARBA" id="ARBA00029297"/>
    </source>
</evidence>
<evidence type="ECO:0000313" key="17">
    <source>
        <dbReference type="Proteomes" id="UP000663825"/>
    </source>
</evidence>
<dbReference type="InterPro" id="IPR042236">
    <property type="entry name" value="PI3K_accessory_sf"/>
</dbReference>
<evidence type="ECO:0000256" key="4">
    <source>
        <dbReference type="ARBA" id="ARBA00022840"/>
    </source>
</evidence>
<evidence type="ECO:0000259" key="14">
    <source>
        <dbReference type="PROSITE" id="PS51546"/>
    </source>
</evidence>
<keyword evidence="3" id="KW-0418">Kinase</keyword>
<dbReference type="GO" id="GO:0005886">
    <property type="term" value="C:plasma membrane"/>
    <property type="evidence" value="ECO:0007669"/>
    <property type="project" value="TreeGrafter"/>
</dbReference>
<dbReference type="SMART" id="SM00312">
    <property type="entry name" value="PX"/>
    <property type="match status" value="1"/>
</dbReference>
<feature type="domain" description="C2 PI3K-type" evidence="15">
    <location>
        <begin position="612"/>
        <end position="804"/>
    </location>
</feature>
<dbReference type="Proteomes" id="UP000663825">
    <property type="component" value="Unassembled WGS sequence"/>
</dbReference>
<dbReference type="Pfam" id="PF00613">
    <property type="entry name" value="PI3Ka"/>
    <property type="match status" value="1"/>
</dbReference>
<organism evidence="16 17">
    <name type="scientific">Rotaria socialis</name>
    <dbReference type="NCBI Taxonomy" id="392032"/>
    <lineage>
        <taxon>Eukaryota</taxon>
        <taxon>Metazoa</taxon>
        <taxon>Spiralia</taxon>
        <taxon>Gnathifera</taxon>
        <taxon>Rotifera</taxon>
        <taxon>Eurotatoria</taxon>
        <taxon>Bdelloidea</taxon>
        <taxon>Philodinida</taxon>
        <taxon>Philodinidae</taxon>
        <taxon>Rotaria</taxon>
    </lineage>
</organism>
<proteinExistence type="inferred from homology"/>
<feature type="domain" description="PI3K/PI4K catalytic" evidence="12">
    <location>
        <begin position="1074"/>
        <end position="1352"/>
    </location>
</feature>
<evidence type="ECO:0000256" key="1">
    <source>
        <dbReference type="ARBA" id="ARBA00022679"/>
    </source>
</evidence>
<dbReference type="Gene3D" id="2.60.40.150">
    <property type="entry name" value="C2 domain"/>
    <property type="match status" value="2"/>
</dbReference>
<evidence type="ECO:0000259" key="10">
    <source>
        <dbReference type="PROSITE" id="PS50004"/>
    </source>
</evidence>
<gene>
    <name evidence="16" type="ORF">TIS948_LOCUS2227</name>
</gene>
<comment type="similarity">
    <text evidence="8">Belongs to the PI3/PI4-kinase family.</text>
</comment>
<dbReference type="GO" id="GO:0048015">
    <property type="term" value="P:phosphatidylinositol-mediated signaling"/>
    <property type="evidence" value="ECO:0007669"/>
    <property type="project" value="TreeGrafter"/>
</dbReference>